<sequence>MLEGLGLDFQTEAVYLAMLKAPTAKPHDLALSLRLAERQVHDALDELARISLLQPSTRDPLTLRPVHPEAALQALVARRQAEFARLQQELEEGKAAVAVLLAEHAELNPPVRAPDVEYVEGADAVEARLRELTNASRWEVCAFVPAHSQLPLASDASDASGEPQARAIERGVRYRTVFLDSIRNHQPALEHAQWLVALGTEVRTAPLLPLQLFIIDRAHALVPVDPGGASDAAAMVSSAGMVTALLALFQATWNGAAPLGGPRRRDGDGLTPQRRQVLRLLATGCTDDVIARRLGVSIRTARRVASDLLSRLDARSRFQAGARAVACGWLDVDDLDMC</sequence>
<dbReference type="EMBL" id="AP022870">
    <property type="protein sequence ID" value="BCB74925.1"/>
    <property type="molecule type" value="Genomic_DNA"/>
</dbReference>
<evidence type="ECO:0000313" key="4">
    <source>
        <dbReference type="Proteomes" id="UP000502508"/>
    </source>
</evidence>
<dbReference type="GO" id="GO:0006355">
    <property type="term" value="P:regulation of DNA-templated transcription"/>
    <property type="evidence" value="ECO:0007669"/>
    <property type="project" value="InterPro"/>
</dbReference>
<name>A0A6F8XM88_9ACTN</name>
<dbReference type="RefSeq" id="WP_173034465.1">
    <property type="nucleotide sequence ID" value="NZ_AP022870.1"/>
</dbReference>
<dbReference type="KEGG" id="pfla:Pflav_013350"/>
<feature type="coiled-coil region" evidence="1">
    <location>
        <begin position="76"/>
        <end position="103"/>
    </location>
</feature>
<dbReference type="Pfam" id="PF00196">
    <property type="entry name" value="GerE"/>
    <property type="match status" value="1"/>
</dbReference>
<protein>
    <recommendedName>
        <fullName evidence="2">HTH luxR-type domain-containing protein</fullName>
    </recommendedName>
</protein>
<dbReference type="AlphaFoldDB" id="A0A6F8XM88"/>
<dbReference type="PROSITE" id="PS50043">
    <property type="entry name" value="HTH_LUXR_2"/>
    <property type="match status" value="1"/>
</dbReference>
<dbReference type="SMART" id="SM00421">
    <property type="entry name" value="HTH_LUXR"/>
    <property type="match status" value="1"/>
</dbReference>
<organism evidence="3 4">
    <name type="scientific">Phytohabitans flavus</name>
    <dbReference type="NCBI Taxonomy" id="1076124"/>
    <lineage>
        <taxon>Bacteria</taxon>
        <taxon>Bacillati</taxon>
        <taxon>Actinomycetota</taxon>
        <taxon>Actinomycetes</taxon>
        <taxon>Micromonosporales</taxon>
        <taxon>Micromonosporaceae</taxon>
    </lineage>
</organism>
<dbReference type="GO" id="GO:0003677">
    <property type="term" value="F:DNA binding"/>
    <property type="evidence" value="ECO:0007669"/>
    <property type="project" value="InterPro"/>
</dbReference>
<dbReference type="SUPFAM" id="SSF46894">
    <property type="entry name" value="C-terminal effector domain of the bipartite response regulators"/>
    <property type="match status" value="1"/>
</dbReference>
<reference evidence="3 4" key="1">
    <citation type="submission" date="2020-03" db="EMBL/GenBank/DDBJ databases">
        <title>Whole genome shotgun sequence of Phytohabitans flavus NBRC 107702.</title>
        <authorList>
            <person name="Komaki H."/>
            <person name="Tamura T."/>
        </authorList>
    </citation>
    <scope>NUCLEOTIDE SEQUENCE [LARGE SCALE GENOMIC DNA]</scope>
    <source>
        <strain evidence="3 4">NBRC 107702</strain>
    </source>
</reference>
<dbReference type="Gene3D" id="1.10.10.10">
    <property type="entry name" value="Winged helix-like DNA-binding domain superfamily/Winged helix DNA-binding domain"/>
    <property type="match status" value="2"/>
</dbReference>
<dbReference type="PANTHER" id="PTHR34293:SF1">
    <property type="entry name" value="HTH-TYPE TRANSCRIPTIONAL REGULATOR TRMBL2"/>
    <property type="match status" value="1"/>
</dbReference>
<dbReference type="InterPro" id="IPR016032">
    <property type="entry name" value="Sig_transdc_resp-reg_C-effctor"/>
</dbReference>
<proteinExistence type="predicted"/>
<evidence type="ECO:0000256" key="1">
    <source>
        <dbReference type="SAM" id="Coils"/>
    </source>
</evidence>
<keyword evidence="1" id="KW-0175">Coiled coil</keyword>
<dbReference type="InterPro" id="IPR051797">
    <property type="entry name" value="TrmB-like"/>
</dbReference>
<reference evidence="3 4" key="2">
    <citation type="submission" date="2020-03" db="EMBL/GenBank/DDBJ databases">
        <authorList>
            <person name="Ichikawa N."/>
            <person name="Kimura A."/>
            <person name="Kitahashi Y."/>
            <person name="Uohara A."/>
        </authorList>
    </citation>
    <scope>NUCLEOTIDE SEQUENCE [LARGE SCALE GENOMIC DNA]</scope>
    <source>
        <strain evidence="3 4">NBRC 107702</strain>
    </source>
</reference>
<dbReference type="InterPro" id="IPR000792">
    <property type="entry name" value="Tscrpt_reg_LuxR_C"/>
</dbReference>
<dbReference type="CDD" id="cd06170">
    <property type="entry name" value="LuxR_C_like"/>
    <property type="match status" value="1"/>
</dbReference>
<dbReference type="InterPro" id="IPR036388">
    <property type="entry name" value="WH-like_DNA-bd_sf"/>
</dbReference>
<evidence type="ECO:0000313" key="3">
    <source>
        <dbReference type="EMBL" id="BCB74925.1"/>
    </source>
</evidence>
<evidence type="ECO:0000259" key="2">
    <source>
        <dbReference type="PROSITE" id="PS50043"/>
    </source>
</evidence>
<feature type="domain" description="HTH luxR-type" evidence="2">
    <location>
        <begin position="263"/>
        <end position="328"/>
    </location>
</feature>
<dbReference type="PANTHER" id="PTHR34293">
    <property type="entry name" value="HTH-TYPE TRANSCRIPTIONAL REGULATOR TRMBL2"/>
    <property type="match status" value="1"/>
</dbReference>
<gene>
    <name evidence="3" type="ORF">Pflav_013350</name>
</gene>
<accession>A0A6F8XM88</accession>
<dbReference type="Proteomes" id="UP000502508">
    <property type="component" value="Chromosome"/>
</dbReference>
<keyword evidence="4" id="KW-1185">Reference proteome</keyword>